<evidence type="ECO:0000256" key="1">
    <source>
        <dbReference type="ARBA" id="ARBA00010879"/>
    </source>
</evidence>
<proteinExistence type="inferred from homology"/>
<accession>A0AAE0RHK2</accession>
<dbReference type="EMBL" id="JAUCMX010000001">
    <property type="protein sequence ID" value="KAK3556183.1"/>
    <property type="molecule type" value="Genomic_DNA"/>
</dbReference>
<evidence type="ECO:0000259" key="3">
    <source>
        <dbReference type="PROSITE" id="PS50878"/>
    </source>
</evidence>
<organism evidence="4 5">
    <name type="scientific">Hemibagrus guttatus</name>
    <dbReference type="NCBI Taxonomy" id="175788"/>
    <lineage>
        <taxon>Eukaryota</taxon>
        <taxon>Metazoa</taxon>
        <taxon>Chordata</taxon>
        <taxon>Craniata</taxon>
        <taxon>Vertebrata</taxon>
        <taxon>Euteleostomi</taxon>
        <taxon>Actinopterygii</taxon>
        <taxon>Neopterygii</taxon>
        <taxon>Teleostei</taxon>
        <taxon>Ostariophysi</taxon>
        <taxon>Siluriformes</taxon>
        <taxon>Bagridae</taxon>
        <taxon>Hemibagrus</taxon>
    </lineage>
</organism>
<feature type="domain" description="Reverse transcriptase" evidence="3">
    <location>
        <begin position="1"/>
        <end position="136"/>
    </location>
</feature>
<protein>
    <recommendedName>
        <fullName evidence="2">ribonuclease H</fullName>
        <ecNumber evidence="2">3.1.26.4</ecNumber>
    </recommendedName>
</protein>
<evidence type="ECO:0000313" key="4">
    <source>
        <dbReference type="EMBL" id="KAK3556183.1"/>
    </source>
</evidence>
<sequence length="227" mass="25383">MLTTKLIASQIRGLVFVTTDLKDAYFHVGIRPEHRKFLRFAFGGEVYQFRVLPFGLALSARTFTKSMDEALVPLRLQGICVLNYLDDWLILAHSKVIAASHRDVVLAHMRSLGLKINPEKCVLCPSQRTTLLGVIWDSTTMRACLSPARVASILSAVNAVQLDQSLSAAEALRVLGLMVAAANVIPLGLLHMRFWLRGAGFHPRGHPFDDIRVMRRGLRTLLMWSRP</sequence>
<gene>
    <name evidence="4" type="ORF">QTP70_005576</name>
</gene>
<evidence type="ECO:0000313" key="5">
    <source>
        <dbReference type="Proteomes" id="UP001274896"/>
    </source>
</evidence>
<dbReference type="InterPro" id="IPR043502">
    <property type="entry name" value="DNA/RNA_pol_sf"/>
</dbReference>
<dbReference type="SUPFAM" id="SSF56672">
    <property type="entry name" value="DNA/RNA polymerases"/>
    <property type="match status" value="1"/>
</dbReference>
<dbReference type="CDD" id="cd03714">
    <property type="entry name" value="RT_DIRS1"/>
    <property type="match status" value="1"/>
</dbReference>
<dbReference type="InterPro" id="IPR043128">
    <property type="entry name" value="Rev_trsase/Diguanyl_cyclase"/>
</dbReference>
<dbReference type="EC" id="3.1.26.4" evidence="2"/>
<dbReference type="AlphaFoldDB" id="A0AAE0RHK2"/>
<dbReference type="InterPro" id="IPR000477">
    <property type="entry name" value="RT_dom"/>
</dbReference>
<reference evidence="4" key="1">
    <citation type="submission" date="2023-06" db="EMBL/GenBank/DDBJ databases">
        <title>Male Hemibagrus guttatus genome.</title>
        <authorList>
            <person name="Bian C."/>
        </authorList>
    </citation>
    <scope>NUCLEOTIDE SEQUENCE</scope>
    <source>
        <strain evidence="4">Male_cb2023</strain>
        <tissue evidence="4">Muscle</tissue>
    </source>
</reference>
<keyword evidence="5" id="KW-1185">Reference proteome</keyword>
<comment type="similarity">
    <text evidence="1">Belongs to the beta type-B retroviral polymerase family. HERV class-II K(HML-2) pol subfamily.</text>
</comment>
<dbReference type="PROSITE" id="PS50878">
    <property type="entry name" value="RT_POL"/>
    <property type="match status" value="1"/>
</dbReference>
<comment type="caution">
    <text evidence="4">The sequence shown here is derived from an EMBL/GenBank/DDBJ whole genome shotgun (WGS) entry which is preliminary data.</text>
</comment>
<dbReference type="PANTHER" id="PTHR33050:SF7">
    <property type="entry name" value="RIBONUCLEASE H"/>
    <property type="match status" value="1"/>
</dbReference>
<dbReference type="PANTHER" id="PTHR33050">
    <property type="entry name" value="REVERSE TRANSCRIPTASE DOMAIN-CONTAINING PROTEIN"/>
    <property type="match status" value="1"/>
</dbReference>
<dbReference type="GO" id="GO:0004523">
    <property type="term" value="F:RNA-DNA hybrid ribonuclease activity"/>
    <property type="evidence" value="ECO:0007669"/>
    <property type="project" value="UniProtKB-EC"/>
</dbReference>
<dbReference type="InterPro" id="IPR052055">
    <property type="entry name" value="Hepadnavirus_pol/RT"/>
</dbReference>
<name>A0AAE0RHK2_9TELE</name>
<dbReference type="Gene3D" id="3.10.10.10">
    <property type="entry name" value="HIV Type 1 Reverse Transcriptase, subunit A, domain 1"/>
    <property type="match status" value="1"/>
</dbReference>
<dbReference type="Pfam" id="PF00078">
    <property type="entry name" value="RVT_1"/>
    <property type="match status" value="1"/>
</dbReference>
<evidence type="ECO:0000256" key="2">
    <source>
        <dbReference type="ARBA" id="ARBA00012180"/>
    </source>
</evidence>
<dbReference type="Gene3D" id="3.30.70.270">
    <property type="match status" value="1"/>
</dbReference>
<dbReference type="Proteomes" id="UP001274896">
    <property type="component" value="Unassembled WGS sequence"/>
</dbReference>